<comment type="function">
    <text evidence="8">Part of a membrane-bound complex that couples electron transfer with translocation of ions across the membrane.</text>
</comment>
<proteinExistence type="inferred from homology"/>
<dbReference type="PROSITE" id="PS51379">
    <property type="entry name" value="4FE4S_FER_2"/>
    <property type="match status" value="1"/>
</dbReference>
<keyword evidence="8" id="KW-1003">Cell membrane</keyword>
<feature type="binding site" evidence="8">
    <location>
        <position position="418"/>
    </location>
    <ligand>
        <name>[4Fe-4S] cluster</name>
        <dbReference type="ChEBI" id="CHEBI:49883"/>
        <label>2</label>
    </ligand>
</feature>
<keyword evidence="8" id="KW-1278">Translocase</keyword>
<feature type="domain" description="4Fe-4S ferredoxin-type" evidence="10">
    <location>
        <begin position="369"/>
        <end position="399"/>
    </location>
</feature>
<dbReference type="EMBL" id="FOSF01000072">
    <property type="protein sequence ID" value="SFK42293.1"/>
    <property type="molecule type" value="Genomic_DNA"/>
</dbReference>
<evidence type="ECO:0000313" key="12">
    <source>
        <dbReference type="Proteomes" id="UP000243374"/>
    </source>
</evidence>
<dbReference type="CDD" id="cd06503">
    <property type="entry name" value="ATP-synt_Fo_b"/>
    <property type="match status" value="1"/>
</dbReference>
<comment type="similarity">
    <text evidence="8">Belongs to the 4Fe4S bacterial-type ferredoxin family. RnfC subfamily.</text>
</comment>
<comment type="cofactor">
    <cofactor evidence="8">
        <name>[4Fe-4S] cluster</name>
        <dbReference type="ChEBI" id="CHEBI:49883"/>
    </cofactor>
    <text evidence="8">Binds 2 [4Fe-4S] clusters per subunit.</text>
</comment>
<dbReference type="HAMAP" id="MF_00461">
    <property type="entry name" value="RsxC_RnfC"/>
    <property type="match status" value="1"/>
</dbReference>
<dbReference type="EC" id="7.-.-.-" evidence="8"/>
<dbReference type="InterPro" id="IPR011538">
    <property type="entry name" value="Nuo51_FMN-bd"/>
</dbReference>
<dbReference type="Pfam" id="PF13375">
    <property type="entry name" value="RnfC_N"/>
    <property type="match status" value="1"/>
</dbReference>
<evidence type="ECO:0000256" key="6">
    <source>
        <dbReference type="ARBA" id="ARBA00023004"/>
    </source>
</evidence>
<dbReference type="NCBIfam" id="NF003454">
    <property type="entry name" value="PRK05035.1"/>
    <property type="match status" value="1"/>
</dbReference>
<dbReference type="InterPro" id="IPR026902">
    <property type="entry name" value="RnfC_N"/>
</dbReference>
<dbReference type="GO" id="GO:0046872">
    <property type="term" value="F:metal ion binding"/>
    <property type="evidence" value="ECO:0007669"/>
    <property type="project" value="UniProtKB-KW"/>
</dbReference>
<dbReference type="Pfam" id="PF12838">
    <property type="entry name" value="Fer4_7"/>
    <property type="match status" value="1"/>
</dbReference>
<feature type="binding site" evidence="8">
    <location>
        <position position="428"/>
    </location>
    <ligand>
        <name>[4Fe-4S] cluster</name>
        <dbReference type="ChEBI" id="CHEBI:49883"/>
        <label>1</label>
    </ligand>
</feature>
<evidence type="ECO:0000256" key="9">
    <source>
        <dbReference type="SAM" id="Coils"/>
    </source>
</evidence>
<dbReference type="InterPro" id="IPR037225">
    <property type="entry name" value="Nuo51_FMN-bd_sf"/>
</dbReference>
<evidence type="ECO:0000313" key="11">
    <source>
        <dbReference type="EMBL" id="SFK42293.1"/>
    </source>
</evidence>
<feature type="binding site" evidence="8">
    <location>
        <position position="385"/>
    </location>
    <ligand>
        <name>[4Fe-4S] cluster</name>
        <dbReference type="ChEBI" id="CHEBI:49883"/>
        <label>1</label>
    </ligand>
</feature>
<dbReference type="OrthoDB" id="9767754at2"/>
<comment type="subunit">
    <text evidence="8">The complex is composed of six subunits: RnfA, RnfB, RnfC, RnfD, RnfE and RnfG.</text>
</comment>
<sequence length="669" mass="73515">MSSNQLQKIIKAKIWKFFGGIKPKEMKDTSESRIEDLGLPSIICLPIDRHLGKEGEILVNVGDHVKKGQPLTKASGRLVPVHASTSGTINAISKEVLPHPSGYTGLCITIKPDGNDECVDLDPMPDWELKSNKELLDRIHNYGVEGLGGAQFQTDFKIKSALDDSQTGCNVLIINGAECEPVITCDDRIMQEQASDIALGIQILKKILNPKITVVAIEDNKPQAISAMKTACEGIAEIRVIPTKYPSGAARNLIKIITGIEIPYSVHTSECGIVVNNVGTVLSVKEAVVDGMPVISRVVTVAGESMKKTGNVRVRLGSSVRFVLSSYNLSPEFHQRVILGGPMMGFTLPTIDVPITKSANCILAPTTAEIPLLKQPQNCIRCGRCARVCPSRLVPYQMYNQSKAKNHAACLKAGITDCTLCGACAYVCPSFIPLTSQFRYEQAVEKHIRDAERRNLVAKQRMKLKEERLEAEAKERQAKKEAALARIKAQKEAEANMSPEELAAARAKALEEAKAKARERKEAILAQKQQQQKDGSDDVSALKRLKDSQDKAIAIARHQGHIEKPAPEVPETTIEQQVANAQLEEKDILPQVLKKNASGRLEELKVILHEAPAVQAHELKLVGLPPDDSRQNPEPKKVIPQVLMSAQEEKKEVNILPEIFRKKTLRSKR</sequence>
<organism evidence="11 12">
    <name type="scientific">Succinivibrio dextrinosolvens</name>
    <dbReference type="NCBI Taxonomy" id="83771"/>
    <lineage>
        <taxon>Bacteria</taxon>
        <taxon>Pseudomonadati</taxon>
        <taxon>Pseudomonadota</taxon>
        <taxon>Gammaproteobacteria</taxon>
        <taxon>Aeromonadales</taxon>
        <taxon>Succinivibrionaceae</taxon>
        <taxon>Succinivibrio</taxon>
    </lineage>
</organism>
<dbReference type="SUPFAM" id="SSF46548">
    <property type="entry name" value="alpha-helical ferredoxin"/>
    <property type="match status" value="1"/>
</dbReference>
<dbReference type="Pfam" id="PF01512">
    <property type="entry name" value="Complex1_51K"/>
    <property type="match status" value="1"/>
</dbReference>
<keyword evidence="6 8" id="KW-0408">Iron</keyword>
<dbReference type="InterPro" id="IPR017900">
    <property type="entry name" value="4Fe4S_Fe_S_CS"/>
</dbReference>
<reference evidence="11 12" key="1">
    <citation type="submission" date="2016-10" db="EMBL/GenBank/DDBJ databases">
        <authorList>
            <person name="Varghese N."/>
            <person name="Submissions S."/>
        </authorList>
    </citation>
    <scope>NUCLEOTIDE SEQUENCE [LARGE SCALE GENOMIC DNA]</scope>
    <source>
        <strain evidence="11 12">22B</strain>
    </source>
</reference>
<keyword evidence="12" id="KW-1185">Reference proteome</keyword>
<keyword evidence="8" id="KW-0997">Cell inner membrane</keyword>
<dbReference type="Proteomes" id="UP000243374">
    <property type="component" value="Unassembled WGS sequence"/>
</dbReference>
<feature type="binding site" evidence="8">
    <location>
        <position position="379"/>
    </location>
    <ligand>
        <name>[4Fe-4S] cluster</name>
        <dbReference type="ChEBI" id="CHEBI:49883"/>
        <label>1</label>
    </ligand>
</feature>
<accession>A0A662ZCA7</accession>
<dbReference type="GO" id="GO:0009055">
    <property type="term" value="F:electron transfer activity"/>
    <property type="evidence" value="ECO:0007669"/>
    <property type="project" value="InterPro"/>
</dbReference>
<keyword evidence="7 8" id="KW-0411">Iron-sulfur</keyword>
<evidence type="ECO:0000256" key="4">
    <source>
        <dbReference type="ARBA" id="ARBA00022737"/>
    </source>
</evidence>
<dbReference type="InterPro" id="IPR010208">
    <property type="entry name" value="Ion_transpt_RnfC/RsxC"/>
</dbReference>
<dbReference type="PANTHER" id="PTHR43034:SF2">
    <property type="entry name" value="ION-TRANSLOCATING OXIDOREDUCTASE COMPLEX SUBUNIT C"/>
    <property type="match status" value="1"/>
</dbReference>
<dbReference type="GO" id="GO:0022900">
    <property type="term" value="P:electron transport chain"/>
    <property type="evidence" value="ECO:0007669"/>
    <property type="project" value="UniProtKB-UniRule"/>
</dbReference>
<evidence type="ECO:0000256" key="8">
    <source>
        <dbReference type="HAMAP-Rule" id="MF_00461"/>
    </source>
</evidence>
<evidence type="ECO:0000256" key="5">
    <source>
        <dbReference type="ARBA" id="ARBA00022982"/>
    </source>
</evidence>
<feature type="binding site" evidence="8">
    <location>
        <position position="424"/>
    </location>
    <ligand>
        <name>[4Fe-4S] cluster</name>
        <dbReference type="ChEBI" id="CHEBI:49883"/>
        <label>2</label>
    </ligand>
</feature>
<dbReference type="RefSeq" id="WP_074841638.1">
    <property type="nucleotide sequence ID" value="NZ_CP047056.1"/>
</dbReference>
<dbReference type="GO" id="GO:0051539">
    <property type="term" value="F:4 iron, 4 sulfur cluster binding"/>
    <property type="evidence" value="ECO:0007669"/>
    <property type="project" value="UniProtKB-KW"/>
</dbReference>
<dbReference type="GO" id="GO:0005886">
    <property type="term" value="C:plasma membrane"/>
    <property type="evidence" value="ECO:0007669"/>
    <property type="project" value="UniProtKB-SubCell"/>
</dbReference>
<feature type="binding site" evidence="8">
    <location>
        <position position="421"/>
    </location>
    <ligand>
        <name>[4Fe-4S] cluster</name>
        <dbReference type="ChEBI" id="CHEBI:49883"/>
        <label>2</label>
    </ligand>
</feature>
<name>A0A662ZCA7_9GAMM</name>
<dbReference type="SUPFAM" id="SSF142019">
    <property type="entry name" value="Nqo1 FMN-binding domain-like"/>
    <property type="match status" value="1"/>
</dbReference>
<evidence type="ECO:0000259" key="10">
    <source>
        <dbReference type="PROSITE" id="PS51379"/>
    </source>
</evidence>
<keyword evidence="5 8" id="KW-0249">Electron transport</keyword>
<keyword evidence="9" id="KW-0175">Coiled coil</keyword>
<dbReference type="Gene3D" id="3.30.70.20">
    <property type="match status" value="1"/>
</dbReference>
<dbReference type="PANTHER" id="PTHR43034">
    <property type="entry name" value="ION-TRANSLOCATING OXIDOREDUCTASE COMPLEX SUBUNIT C"/>
    <property type="match status" value="1"/>
</dbReference>
<gene>
    <name evidence="8" type="primary">rnfC</name>
    <name evidence="11" type="ORF">SAMN04487865_10727</name>
</gene>
<protein>
    <recommendedName>
        <fullName evidence="8">Ion-translocating oxidoreductase complex subunit C</fullName>
        <ecNumber evidence="8">7.-.-.-</ecNumber>
    </recommendedName>
    <alternativeName>
        <fullName evidence="8">Rnf electron transport complex subunit C</fullName>
    </alternativeName>
</protein>
<dbReference type="Gene3D" id="3.40.50.11540">
    <property type="entry name" value="NADH-ubiquinone oxidoreductase 51kDa subunit"/>
    <property type="match status" value="1"/>
</dbReference>
<comment type="subcellular location">
    <subcellularLocation>
        <location evidence="8">Cell inner membrane</location>
        <topology evidence="8">Peripheral membrane protein</topology>
    </subcellularLocation>
</comment>
<dbReference type="AlphaFoldDB" id="A0A662ZCA7"/>
<keyword evidence="8" id="KW-0472">Membrane</keyword>
<dbReference type="PROSITE" id="PS00198">
    <property type="entry name" value="4FE4S_FER_1"/>
    <property type="match status" value="1"/>
</dbReference>
<dbReference type="InterPro" id="IPR017896">
    <property type="entry name" value="4Fe4S_Fe-S-bd"/>
</dbReference>
<feature type="binding site" evidence="8">
    <location>
        <position position="382"/>
    </location>
    <ligand>
        <name>[4Fe-4S] cluster</name>
        <dbReference type="ChEBI" id="CHEBI:49883"/>
        <label>1</label>
    </ligand>
</feature>
<feature type="coiled-coil region" evidence="9">
    <location>
        <begin position="448"/>
        <end position="534"/>
    </location>
</feature>
<evidence type="ECO:0000256" key="3">
    <source>
        <dbReference type="ARBA" id="ARBA00022723"/>
    </source>
</evidence>
<keyword evidence="4 8" id="KW-0677">Repeat</keyword>
<evidence type="ECO:0000256" key="7">
    <source>
        <dbReference type="ARBA" id="ARBA00023014"/>
    </source>
</evidence>
<keyword evidence="1 8" id="KW-0813">Transport</keyword>
<keyword evidence="3 8" id="KW-0479">Metal-binding</keyword>
<keyword evidence="2 8" id="KW-0004">4Fe-4S</keyword>
<evidence type="ECO:0000256" key="2">
    <source>
        <dbReference type="ARBA" id="ARBA00022485"/>
    </source>
</evidence>
<feature type="binding site" evidence="8">
    <location>
        <position position="389"/>
    </location>
    <ligand>
        <name>[4Fe-4S] cluster</name>
        <dbReference type="ChEBI" id="CHEBI:49883"/>
        <label>2</label>
    </ligand>
</feature>
<evidence type="ECO:0000256" key="1">
    <source>
        <dbReference type="ARBA" id="ARBA00022448"/>
    </source>
</evidence>
<dbReference type="NCBIfam" id="TIGR01945">
    <property type="entry name" value="rnfC"/>
    <property type="match status" value="1"/>
</dbReference>